<feature type="domain" description="Reverse transcriptase zinc-binding" evidence="1">
    <location>
        <begin position="277"/>
        <end position="348"/>
    </location>
</feature>
<dbReference type="Pfam" id="PF13966">
    <property type="entry name" value="zf-RVT"/>
    <property type="match status" value="1"/>
</dbReference>
<gene>
    <name evidence="2" type="ORF">INT46_006153</name>
</gene>
<protein>
    <recommendedName>
        <fullName evidence="1">Reverse transcriptase zinc-binding domain-containing protein</fullName>
    </recommendedName>
</protein>
<reference evidence="2" key="1">
    <citation type="submission" date="2020-12" db="EMBL/GenBank/DDBJ databases">
        <title>Metabolic potential, ecology and presence of endohyphal bacteria is reflected in genomic diversity of Mucoromycotina.</title>
        <authorList>
            <person name="Muszewska A."/>
            <person name="Okrasinska A."/>
            <person name="Steczkiewicz K."/>
            <person name="Drgas O."/>
            <person name="Orlowska M."/>
            <person name="Perlinska-Lenart U."/>
            <person name="Aleksandrzak-Piekarczyk T."/>
            <person name="Szatraj K."/>
            <person name="Zielenkiewicz U."/>
            <person name="Pilsyk S."/>
            <person name="Malc E."/>
            <person name="Mieczkowski P."/>
            <person name="Kruszewska J.S."/>
            <person name="Biernat P."/>
            <person name="Pawlowska J."/>
        </authorList>
    </citation>
    <scope>NUCLEOTIDE SEQUENCE</scope>
    <source>
        <strain evidence="2">CBS 226.32</strain>
    </source>
</reference>
<dbReference type="Proteomes" id="UP000650833">
    <property type="component" value="Unassembled WGS sequence"/>
</dbReference>
<evidence type="ECO:0000313" key="2">
    <source>
        <dbReference type="EMBL" id="KAG2204760.1"/>
    </source>
</evidence>
<proteinExistence type="predicted"/>
<dbReference type="EMBL" id="JAEPRC010000189">
    <property type="protein sequence ID" value="KAG2204760.1"/>
    <property type="molecule type" value="Genomic_DNA"/>
</dbReference>
<evidence type="ECO:0000259" key="1">
    <source>
        <dbReference type="Pfam" id="PF13966"/>
    </source>
</evidence>
<organism evidence="2 3">
    <name type="scientific">Mucor plumbeus</name>
    <dbReference type="NCBI Taxonomy" id="97098"/>
    <lineage>
        <taxon>Eukaryota</taxon>
        <taxon>Fungi</taxon>
        <taxon>Fungi incertae sedis</taxon>
        <taxon>Mucoromycota</taxon>
        <taxon>Mucoromycotina</taxon>
        <taxon>Mucoromycetes</taxon>
        <taxon>Mucorales</taxon>
        <taxon>Mucorineae</taxon>
        <taxon>Mucoraceae</taxon>
        <taxon>Mucor</taxon>
    </lineage>
</organism>
<name>A0A8H7R6F6_9FUNG</name>
<keyword evidence="3" id="KW-1185">Reference proteome</keyword>
<accession>A0A8H7R6F6</accession>
<sequence>MSHKSFKIKIKNCGLKLLDPAIQANALQWRWIYPLLHPSQPSPAFMPSLPILRFTLNYILSTDAYPLYHWSFLFPHCRPTIPRSFGPVKNLLRAIDSLQHNFQLCSSTLSTCLQLPLMDLLVHQCPADYSLSTPFSPPSTVLQHLTTLRQLKGSDIFRFNTAKLALEFHHNTNALSHRNSSAKAIALIQSNRLLLHNFVLYHFLTSVPRPTNALQAHLDTDTNTSNLSALHSFLQAIICNPITTSNNCSTISFMSTKYFKALPSSSPPSPPHSTLSSSKWKSFWKLQIPLNARNTWYRILHKKITTKKKLHLYIPSDYSDKCSLCPTHHQIENTEHFLFSCPLKYLVWTTALSLYIDPTLISCTYSQYLEFLYMTSSNTRTSSSPYPNLSVSQVFACIQQAIWNSHYRSVFDLISFVPSHVLSSIQLALFTLNSQENIHSII</sequence>
<evidence type="ECO:0000313" key="3">
    <source>
        <dbReference type="Proteomes" id="UP000650833"/>
    </source>
</evidence>
<dbReference type="AlphaFoldDB" id="A0A8H7R6F6"/>
<dbReference type="InterPro" id="IPR026960">
    <property type="entry name" value="RVT-Znf"/>
</dbReference>
<dbReference type="OrthoDB" id="2214613at2759"/>
<comment type="caution">
    <text evidence="2">The sequence shown here is derived from an EMBL/GenBank/DDBJ whole genome shotgun (WGS) entry which is preliminary data.</text>
</comment>